<dbReference type="Proteomes" id="UP000632774">
    <property type="component" value="Unassembled WGS sequence"/>
</dbReference>
<comment type="caution">
    <text evidence="2">The sequence shown here is derived from an EMBL/GenBank/DDBJ whole genome shotgun (WGS) entry which is preliminary data.</text>
</comment>
<evidence type="ECO:0000313" key="3">
    <source>
        <dbReference type="Proteomes" id="UP000632774"/>
    </source>
</evidence>
<reference evidence="2 3" key="1">
    <citation type="submission" date="2020-10" db="EMBL/GenBank/DDBJ databases">
        <title>Mucilaginibacter mali sp. nov., isolated from rhizosphere soil of apple orchard.</title>
        <authorList>
            <person name="Lee J.-S."/>
            <person name="Kim H.S."/>
            <person name="Kim J.-S."/>
        </authorList>
    </citation>
    <scope>NUCLEOTIDE SEQUENCE [LARGE SCALE GENOMIC DNA]</scope>
    <source>
        <strain evidence="2 3">KCTC 23157</strain>
    </source>
</reference>
<organism evidence="2 3">
    <name type="scientific">Mucilaginibacter boryungensis</name>
    <dbReference type="NCBI Taxonomy" id="768480"/>
    <lineage>
        <taxon>Bacteria</taxon>
        <taxon>Pseudomonadati</taxon>
        <taxon>Bacteroidota</taxon>
        <taxon>Sphingobacteriia</taxon>
        <taxon>Sphingobacteriales</taxon>
        <taxon>Sphingobacteriaceae</taxon>
        <taxon>Mucilaginibacter</taxon>
    </lineage>
</organism>
<evidence type="ECO:0000256" key="1">
    <source>
        <dbReference type="SAM" id="SignalP"/>
    </source>
</evidence>
<keyword evidence="1" id="KW-0732">Signal</keyword>
<evidence type="ECO:0000313" key="2">
    <source>
        <dbReference type="EMBL" id="MBE9668263.1"/>
    </source>
</evidence>
<feature type="chain" id="PRO_5045204185" evidence="1">
    <location>
        <begin position="20"/>
        <end position="201"/>
    </location>
</feature>
<proteinExistence type="predicted"/>
<gene>
    <name evidence="2" type="ORF">IRJ18_17970</name>
</gene>
<accession>A0ABR9XMT8</accession>
<sequence>MKKHLVILLLIICSGYCYAQPAFNGKQLIDVTTITNWNFAARPEGWYRIATVSGGGRGNATFELRDEADHTTLRFEVGLNYNTQAGSSLTVANHSYYSAATFPKIRLISADTYANEYLEVYVDPHNNDNQPFYAYLIHAFADGDWTLINWTAGAVPAGYTATEFDTNQLFTVGNVPNKNILPISRNGYVGIGTTTPHEPYL</sequence>
<dbReference type="EMBL" id="JADFFM010000002">
    <property type="protein sequence ID" value="MBE9668263.1"/>
    <property type="molecule type" value="Genomic_DNA"/>
</dbReference>
<protein>
    <submittedName>
        <fullName evidence="2">Uncharacterized protein</fullName>
    </submittedName>
</protein>
<keyword evidence="3" id="KW-1185">Reference proteome</keyword>
<dbReference type="RefSeq" id="WP_194107677.1">
    <property type="nucleotide sequence ID" value="NZ_JADFFM010000002.1"/>
</dbReference>
<feature type="signal peptide" evidence="1">
    <location>
        <begin position="1"/>
        <end position="19"/>
    </location>
</feature>
<name>A0ABR9XMT8_9SPHI</name>